<evidence type="ECO:0000313" key="2">
    <source>
        <dbReference type="Proteomes" id="UP000215861"/>
    </source>
</evidence>
<gene>
    <name evidence="1" type="ORF">CJU81_21750</name>
</gene>
<reference evidence="1 2" key="1">
    <citation type="submission" date="2017-08" db="EMBL/GenBank/DDBJ databases">
        <title>Genomic and metabolic characterisation of spoilage-associated Pseudomonas species.</title>
        <authorList>
            <person name="Stanborough T."/>
            <person name="Fegan N."/>
            <person name="Powell S.M."/>
            <person name="Singh T."/>
            <person name="Tamplin M.L."/>
            <person name="Chandry P.S."/>
        </authorList>
    </citation>
    <scope>NUCLEOTIDE SEQUENCE [LARGE SCALE GENOMIC DNA]</scope>
    <source>
        <strain evidence="1 2">F1801</strain>
    </source>
</reference>
<sequence>MLIAHDIFAETNPAYCAALLTTFVGAYRSQCDTDPDIVLCYAALPLALSGDLAATFDRTNSRTGLLEWLHRSPVIQIRLAGRVNGSLDIVTEAIRFACFSNLLVVNAEGRLVPGTSSVPKGLTKQLGENTQQTFKHIERLGCWLALAGSTRTVFDMMGLEL</sequence>
<protein>
    <submittedName>
        <fullName evidence="1">Uncharacterized protein</fullName>
    </submittedName>
</protein>
<dbReference type="OrthoDB" id="6883568at2"/>
<dbReference type="Proteomes" id="UP000215861">
    <property type="component" value="Unassembled WGS sequence"/>
</dbReference>
<dbReference type="Pfam" id="PF20131">
    <property type="entry name" value="MC3"/>
    <property type="match status" value="1"/>
</dbReference>
<comment type="caution">
    <text evidence="1">The sequence shown here is derived from an EMBL/GenBank/DDBJ whole genome shotgun (WGS) entry which is preliminary data.</text>
</comment>
<evidence type="ECO:0000313" key="1">
    <source>
        <dbReference type="EMBL" id="PAA05386.1"/>
    </source>
</evidence>
<dbReference type="EMBL" id="NQKQ01000034">
    <property type="protein sequence ID" value="PAA05386.1"/>
    <property type="molecule type" value="Genomic_DNA"/>
</dbReference>
<dbReference type="InterPro" id="IPR045390">
    <property type="entry name" value="ABC-3C_MC3"/>
</dbReference>
<organism evidence="1 2">
    <name type="scientific">Pseudomonas fragi</name>
    <dbReference type="NCBI Taxonomy" id="296"/>
    <lineage>
        <taxon>Bacteria</taxon>
        <taxon>Pseudomonadati</taxon>
        <taxon>Pseudomonadota</taxon>
        <taxon>Gammaproteobacteria</taxon>
        <taxon>Pseudomonadales</taxon>
        <taxon>Pseudomonadaceae</taxon>
        <taxon>Pseudomonas</taxon>
    </lineage>
</organism>
<accession>A0A266ZYN4</accession>
<name>A0A266ZYN4_PSEFR</name>
<proteinExistence type="predicted"/>
<dbReference type="RefSeq" id="WP_095038206.1">
    <property type="nucleotide sequence ID" value="NZ_NQKQ01000034.1"/>
</dbReference>
<dbReference type="AlphaFoldDB" id="A0A266ZYN4"/>